<dbReference type="AlphaFoldDB" id="A0A7X5TMR3"/>
<keyword evidence="1 3" id="KW-0853">WD repeat</keyword>
<dbReference type="InterPro" id="IPR027417">
    <property type="entry name" value="P-loop_NTPase"/>
</dbReference>
<keyword evidence="7" id="KW-1185">Reference proteome</keyword>
<keyword evidence="4" id="KW-0812">Transmembrane</keyword>
<dbReference type="Proteomes" id="UP000518878">
    <property type="component" value="Unassembled WGS sequence"/>
</dbReference>
<feature type="repeat" description="WD" evidence="3">
    <location>
        <begin position="800"/>
        <end position="841"/>
    </location>
</feature>
<evidence type="ECO:0000259" key="5">
    <source>
        <dbReference type="Pfam" id="PF20703"/>
    </source>
</evidence>
<dbReference type="PANTHER" id="PTHR44129">
    <property type="entry name" value="WD REPEAT-CONTAINING PROTEIN POP1"/>
    <property type="match status" value="1"/>
</dbReference>
<feature type="repeat" description="WD" evidence="3">
    <location>
        <begin position="569"/>
        <end position="599"/>
    </location>
</feature>
<organism evidence="6 7">
    <name type="scientific">Luteibacter yeojuensis</name>
    <dbReference type="NCBI Taxonomy" id="345309"/>
    <lineage>
        <taxon>Bacteria</taxon>
        <taxon>Pseudomonadati</taxon>
        <taxon>Pseudomonadota</taxon>
        <taxon>Gammaproteobacteria</taxon>
        <taxon>Lysobacterales</taxon>
        <taxon>Rhodanobacteraceae</taxon>
        <taxon>Luteibacter</taxon>
    </lineage>
</organism>
<keyword evidence="4" id="KW-1133">Transmembrane helix</keyword>
<keyword evidence="2" id="KW-0677">Repeat</keyword>
<dbReference type="Pfam" id="PF00400">
    <property type="entry name" value="WD40"/>
    <property type="match status" value="5"/>
</dbReference>
<keyword evidence="4" id="KW-0472">Membrane</keyword>
<evidence type="ECO:0000313" key="7">
    <source>
        <dbReference type="Proteomes" id="UP000518878"/>
    </source>
</evidence>
<protein>
    <recommendedName>
        <fullName evidence="5">Novel STAND NTPase 1 domain-containing protein</fullName>
    </recommendedName>
</protein>
<dbReference type="SUPFAM" id="SSF50969">
    <property type="entry name" value="YVTN repeat-like/Quinoprotein amine dehydrogenase"/>
    <property type="match status" value="1"/>
</dbReference>
<dbReference type="EMBL" id="JAAQTL010000001">
    <property type="protein sequence ID" value="NID14086.1"/>
    <property type="molecule type" value="Genomic_DNA"/>
</dbReference>
<evidence type="ECO:0000256" key="1">
    <source>
        <dbReference type="ARBA" id="ARBA00022574"/>
    </source>
</evidence>
<evidence type="ECO:0000313" key="6">
    <source>
        <dbReference type="EMBL" id="NID14086.1"/>
    </source>
</evidence>
<proteinExistence type="predicted"/>
<dbReference type="InterPro" id="IPR015943">
    <property type="entry name" value="WD40/YVTN_repeat-like_dom_sf"/>
</dbReference>
<feature type="domain" description="Novel STAND NTPase 1" evidence="5">
    <location>
        <begin position="32"/>
        <end position="412"/>
    </location>
</feature>
<feature type="repeat" description="WD" evidence="3">
    <location>
        <begin position="1071"/>
        <end position="1102"/>
    </location>
</feature>
<dbReference type="InterPro" id="IPR050349">
    <property type="entry name" value="WD_LIS1/nudF_dynein_reg"/>
</dbReference>
<dbReference type="SMART" id="SM00320">
    <property type="entry name" value="WD40"/>
    <property type="match status" value="8"/>
</dbReference>
<dbReference type="Gene3D" id="2.130.10.10">
    <property type="entry name" value="YVTN repeat-like/Quinoprotein amine dehydrogenase"/>
    <property type="match status" value="4"/>
</dbReference>
<dbReference type="InterPro" id="IPR001680">
    <property type="entry name" value="WD40_rpt"/>
</dbReference>
<dbReference type="SUPFAM" id="SSF52540">
    <property type="entry name" value="P-loop containing nucleoside triphosphate hydrolases"/>
    <property type="match status" value="1"/>
</dbReference>
<dbReference type="SUPFAM" id="SSF82171">
    <property type="entry name" value="DPP6 N-terminal domain-like"/>
    <property type="match status" value="1"/>
</dbReference>
<name>A0A7X5TMR3_9GAMM</name>
<evidence type="ECO:0000256" key="3">
    <source>
        <dbReference type="PROSITE-ProRule" id="PRU00221"/>
    </source>
</evidence>
<dbReference type="PROSITE" id="PS50294">
    <property type="entry name" value="WD_REPEATS_REGION"/>
    <property type="match status" value="1"/>
</dbReference>
<dbReference type="SUPFAM" id="SSF50978">
    <property type="entry name" value="WD40 repeat-like"/>
    <property type="match status" value="1"/>
</dbReference>
<gene>
    <name evidence="6" type="ORF">HBF32_01220</name>
</gene>
<sequence>MNAQAGLAIEAEVAVGNPFVGPMPIREGQPIYGRSREIRELAELLVSERVVVLMSQSGAGKTSLIHAGLLPLLRSRPRNRFRPLPTVRLAHAAATGEGNIYVHTVLRQLEAERPPEEQWPVQRLAKHSLTSYVSERYAGEKDLLLLVLDQFEELFTLHRSDVEAKHAFIRQLSDLLAGVDDEDEPAGDEQGGPSVPVVWTLISMREDFLAELEPLRAHMPTGLAFRYRLLPLDRDAAAQAICGPAAGRITQTAAYRLADDLRAMGAGGTADGADTVRRLGRYVEPMLLQVSCLRLWEKVVIGESRAVEVGDIGGDGEQSGKSGQVDAALGTFYAATVETAARMSGASERTLRDFVESTLITPSGLRARPRRDPYLPPATNAAIDVLEARHLLRIETDEGGQIVELVHDRLIAPIRADNAAWRGEHLSVMQKAAALWNDAGRPREMLLYGDNLDRGIAQAQASPDGLSTTEHAFVRASIEERNRLRRDRVMRRALIGVCVALTALCLVIAWFYREVQMVRLNHIASELRAYGRVDANDALLDIGRKGASDLVDGTMIEVLGGQAPALSTLARHGGIVRAVAFAPDGGQVLSGGWDGMLRVASFPYRAGEPGLIANKAGINAIAVQPKGNIVVLGDNAGTVSFWRKDGNTISLLRRNPLASRAVTAVAFNDDGSILATATGDKRLVMQPVSPDGTPGQQVSVDTKGMHDSAIYRIAFVPGTRDTLISGDWNGHLVVWSRDAETGKAVPVRRLEIAPGQRVATRSMAISPDGRWLAVGDDKGTLRLWDLLDASQVEGRRPDKTTDHVGWINALAFSPDGRVLVSVGLDEVLKRYDFDAAAATVDAAVVSRTDVEGWGEKLYSVAFGPRDARELAVGGSRYVRSVAIDGLNALATRIDMSAMAPPRDVASSKDWIVALRADGNAVDVWRRDGGLGPVAEPEWPLASPARRIALSPDGKHLAILRASHDQVDLVAWPAGADTASAPPAPPARCGTMGKGAGTALAFDPASTHLVALDGGTVTVRSVSDGKPKVSTLCGVRALAVGNEWLAYGGTSADPDAVGLASLADPERRSEWTLASDAQVNALAFSPGGKWLIAGADDGTVWGWPRKDRGYAGAAYPVSSLHHNGITQLAYLPAPGGRSLPLILTADRDGVLGICRGNFAGGRSEASRPQCGSVMKLPAGVGRLDSAGDQVAVSADHVYAMDLSHGAMVGRVDRLSWCKGSNHGHCSEDDSP</sequence>
<feature type="transmembrane region" description="Helical" evidence="4">
    <location>
        <begin position="493"/>
        <end position="512"/>
    </location>
</feature>
<dbReference type="InterPro" id="IPR011044">
    <property type="entry name" value="Quino_amine_DH_bsu"/>
</dbReference>
<dbReference type="Gene3D" id="3.40.50.300">
    <property type="entry name" value="P-loop containing nucleotide triphosphate hydrolases"/>
    <property type="match status" value="1"/>
</dbReference>
<dbReference type="Pfam" id="PF20703">
    <property type="entry name" value="nSTAND1"/>
    <property type="match status" value="1"/>
</dbReference>
<dbReference type="RefSeq" id="WP_166697817.1">
    <property type="nucleotide sequence ID" value="NZ_JAAQTL010000001.1"/>
</dbReference>
<feature type="repeat" description="WD" evidence="3">
    <location>
        <begin position="753"/>
        <end position="794"/>
    </location>
</feature>
<dbReference type="PROSITE" id="PS50082">
    <property type="entry name" value="WD_REPEATS_2"/>
    <property type="match status" value="4"/>
</dbReference>
<dbReference type="InterPro" id="IPR049052">
    <property type="entry name" value="nSTAND1"/>
</dbReference>
<dbReference type="InterPro" id="IPR036322">
    <property type="entry name" value="WD40_repeat_dom_sf"/>
</dbReference>
<accession>A0A7X5TMR3</accession>
<comment type="caution">
    <text evidence="6">The sequence shown here is derived from an EMBL/GenBank/DDBJ whole genome shotgun (WGS) entry which is preliminary data.</text>
</comment>
<evidence type="ECO:0000256" key="2">
    <source>
        <dbReference type="ARBA" id="ARBA00022737"/>
    </source>
</evidence>
<evidence type="ECO:0000256" key="4">
    <source>
        <dbReference type="SAM" id="Phobius"/>
    </source>
</evidence>
<reference evidence="6 7" key="1">
    <citation type="journal article" date="2006" name="Int. J. Syst. Evol. Microbiol.">
        <title>Dyella yeojuensis sp. nov., isolated from greenhouse soil in Korea.</title>
        <authorList>
            <person name="Kim B.Y."/>
            <person name="Weon H.Y."/>
            <person name="Lee K.H."/>
            <person name="Seok S.J."/>
            <person name="Kwon S.W."/>
            <person name="Go S.J."/>
            <person name="Stackebrandt E."/>
        </authorList>
    </citation>
    <scope>NUCLEOTIDE SEQUENCE [LARGE SCALE GENOMIC DNA]</scope>
    <source>
        <strain evidence="6 7">DSM 17673</strain>
    </source>
</reference>